<evidence type="ECO:0000313" key="1">
    <source>
        <dbReference type="EMBL" id="MDQ0288033.1"/>
    </source>
</evidence>
<gene>
    <name evidence="1" type="ORF">J3R75_000140</name>
</gene>
<protein>
    <submittedName>
        <fullName evidence="1">DNA repair ATPase RecN</fullName>
    </submittedName>
</protein>
<sequence length="226" mass="25226">MDLPDLPPLRGKLSGFLDAVEVEMEKVDKRASALWQNVIASYDDLEQINNEVNELFAIYEGCPADLEDFQAMRQALRVFMNAYRDLENDQLTPDEYVAHAAKISADVQEQLADAELPWDPVETMAKFCQQQLAERERKAAAWLAELEGRTAKLAELSAAEVSTLHARVAAAPAVLSASGQERQRAMLAEIEGHLSKLAIEWLVERFRLLSPEQQQVFLATVGRGMG</sequence>
<keyword evidence="2" id="KW-1185">Reference proteome</keyword>
<organism evidence="1 2">
    <name type="scientific">Oligosphaera ethanolica</name>
    <dbReference type="NCBI Taxonomy" id="760260"/>
    <lineage>
        <taxon>Bacteria</taxon>
        <taxon>Pseudomonadati</taxon>
        <taxon>Lentisphaerota</taxon>
        <taxon>Oligosphaeria</taxon>
        <taxon>Oligosphaerales</taxon>
        <taxon>Oligosphaeraceae</taxon>
        <taxon>Oligosphaera</taxon>
    </lineage>
</organism>
<dbReference type="EMBL" id="JAUSVL010000001">
    <property type="protein sequence ID" value="MDQ0288033.1"/>
    <property type="molecule type" value="Genomic_DNA"/>
</dbReference>
<comment type="caution">
    <text evidence="1">The sequence shown here is derived from an EMBL/GenBank/DDBJ whole genome shotgun (WGS) entry which is preliminary data.</text>
</comment>
<dbReference type="RefSeq" id="WP_307259195.1">
    <property type="nucleotide sequence ID" value="NZ_JAUSVL010000001.1"/>
</dbReference>
<dbReference type="Gene3D" id="3.40.50.300">
    <property type="entry name" value="P-loop containing nucleotide triphosphate hydrolases"/>
    <property type="match status" value="1"/>
</dbReference>
<dbReference type="AlphaFoldDB" id="A0AAE3VCL1"/>
<dbReference type="InterPro" id="IPR027417">
    <property type="entry name" value="P-loop_NTPase"/>
</dbReference>
<dbReference type="Proteomes" id="UP001238163">
    <property type="component" value="Unassembled WGS sequence"/>
</dbReference>
<evidence type="ECO:0000313" key="2">
    <source>
        <dbReference type="Proteomes" id="UP001238163"/>
    </source>
</evidence>
<accession>A0AAE3VCL1</accession>
<proteinExistence type="predicted"/>
<name>A0AAE3VCL1_9BACT</name>
<reference evidence="1" key="1">
    <citation type="submission" date="2023-07" db="EMBL/GenBank/DDBJ databases">
        <title>Genomic Encyclopedia of Type Strains, Phase IV (KMG-IV): sequencing the most valuable type-strain genomes for metagenomic binning, comparative biology and taxonomic classification.</title>
        <authorList>
            <person name="Goeker M."/>
        </authorList>
    </citation>
    <scope>NUCLEOTIDE SEQUENCE</scope>
    <source>
        <strain evidence="1">DSM 24202</strain>
    </source>
</reference>